<feature type="region of interest" description="Disordered" evidence="1">
    <location>
        <begin position="43"/>
        <end position="86"/>
    </location>
</feature>
<proteinExistence type="predicted"/>
<evidence type="ECO:0000256" key="2">
    <source>
        <dbReference type="SAM" id="Phobius"/>
    </source>
</evidence>
<feature type="transmembrane region" description="Helical" evidence="2">
    <location>
        <begin position="312"/>
        <end position="340"/>
    </location>
</feature>
<keyword evidence="4" id="KW-1185">Reference proteome</keyword>
<sequence>MSLPYIFHCFPRDKRLTVYQQIEANEHARYMYQFMEQRREQFKIQQQADQMQEFHGQERPNRSHRKRRRNKNHQQKNVNYQQSRQAPVKTAITIISQCQPNHQQKNFNCQPNRQVPIQAKPQPRSLNDQPSSQVPVKVKLTFVQPQPKSFHYQPSFVQHQPIRQAPVKAAKPIISQCQPNHQQPKYNNYQPARQAPVQAKPSFAKRQSRILYYQPSRQVPVKVAKPIISQFQSKHWQPSRQASVKKLKTNVKVPSNRNAVDSGVGSNSGNRSPVKLMPNPFYTGPPTTCKPIVSPTGVKLVPNPFYQCPVQLVLVFLMFCFIIIIYYLFFSYAPSLFLVIC</sequence>
<reference evidence="3" key="2">
    <citation type="submission" date="2022-06" db="UniProtKB">
        <authorList>
            <consortium name="EnsemblMetazoa"/>
        </authorList>
    </citation>
    <scope>IDENTIFICATION</scope>
    <source>
        <strain evidence="3">DF5081</strain>
    </source>
</reference>
<feature type="compositionally biased region" description="Basic residues" evidence="1">
    <location>
        <begin position="62"/>
        <end position="74"/>
    </location>
</feature>
<keyword evidence="2" id="KW-0472">Membrane</keyword>
<evidence type="ECO:0000256" key="1">
    <source>
        <dbReference type="SAM" id="MobiDB-lite"/>
    </source>
</evidence>
<organism evidence="3 4">
    <name type="scientific">Caenorhabditis japonica</name>
    <dbReference type="NCBI Taxonomy" id="281687"/>
    <lineage>
        <taxon>Eukaryota</taxon>
        <taxon>Metazoa</taxon>
        <taxon>Ecdysozoa</taxon>
        <taxon>Nematoda</taxon>
        <taxon>Chromadorea</taxon>
        <taxon>Rhabditida</taxon>
        <taxon>Rhabditina</taxon>
        <taxon>Rhabditomorpha</taxon>
        <taxon>Rhabditoidea</taxon>
        <taxon>Rhabditidae</taxon>
        <taxon>Peloderinae</taxon>
        <taxon>Caenorhabditis</taxon>
    </lineage>
</organism>
<accession>A0A8R1HZC7</accession>
<reference evidence="4" key="1">
    <citation type="submission" date="2010-08" db="EMBL/GenBank/DDBJ databases">
        <authorList>
            <consortium name="Caenorhabditis japonica Sequencing Consortium"/>
            <person name="Wilson R.K."/>
        </authorList>
    </citation>
    <scope>NUCLEOTIDE SEQUENCE [LARGE SCALE GENOMIC DNA]</scope>
    <source>
        <strain evidence="4">DF5081</strain>
    </source>
</reference>
<dbReference type="AlphaFoldDB" id="A0A8R1HZC7"/>
<evidence type="ECO:0000313" key="4">
    <source>
        <dbReference type="Proteomes" id="UP000005237"/>
    </source>
</evidence>
<name>A0A8R1HZC7_CAEJA</name>
<keyword evidence="2" id="KW-0812">Transmembrane</keyword>
<keyword evidence="2" id="KW-1133">Transmembrane helix</keyword>
<dbReference type="Proteomes" id="UP000005237">
    <property type="component" value="Unassembled WGS sequence"/>
</dbReference>
<protein>
    <submittedName>
        <fullName evidence="3">Uncharacterized protein</fullName>
    </submittedName>
</protein>
<dbReference type="EnsemblMetazoa" id="CJA12825.1">
    <property type="protein sequence ID" value="CJA12825.1"/>
    <property type="gene ID" value="WBGene00132029"/>
</dbReference>
<evidence type="ECO:0000313" key="3">
    <source>
        <dbReference type="EnsemblMetazoa" id="CJA12825.1"/>
    </source>
</evidence>